<protein>
    <submittedName>
        <fullName evidence="1">Uncharacterized protein</fullName>
    </submittedName>
</protein>
<dbReference type="Proteomes" id="UP000318420">
    <property type="component" value="Segment"/>
</dbReference>
<keyword evidence="2" id="KW-1185">Reference proteome</keyword>
<organism evidence="1 2">
    <name type="scientific">Aeromonas phage LAh10</name>
    <dbReference type="NCBI Taxonomy" id="2591025"/>
    <lineage>
        <taxon>Viruses</taxon>
        <taxon>Duplodnaviria</taxon>
        <taxon>Heunggongvirae</taxon>
        <taxon>Uroviricota</taxon>
        <taxon>Caudoviricetes</taxon>
        <taxon>Chimalliviridae</taxon>
        <taxon>Ludhianavirus</taxon>
        <taxon>Ludhianavirus LAh10</taxon>
    </lineage>
</organism>
<reference evidence="1 2" key="1">
    <citation type="submission" date="2019-04" db="EMBL/GenBank/DDBJ databases">
        <title>Novel bacteriophages capable of disrupting biofilms from clinical strains of Aeromonas hydrophila with intrinsic antibiotic resistance.</title>
        <authorList>
            <person name="Kabwe M."/>
            <person name="Brown T.L."/>
            <person name="Speirs L."/>
            <person name="Ku H."/>
            <person name="Leach M."/>
            <person name="Chan H.T."/>
            <person name="Petrovski S."/>
            <person name="Lock P."/>
            <person name="Tucci J."/>
        </authorList>
    </citation>
    <scope>NUCLEOTIDE SEQUENCE [LARGE SCALE GENOMIC DNA]</scope>
</reference>
<name>A0A514A1N9_9CAUD</name>
<dbReference type="EMBL" id="MK838116">
    <property type="protein sequence ID" value="QDH47156.1"/>
    <property type="molecule type" value="Genomic_DNA"/>
</dbReference>
<evidence type="ECO:0000313" key="2">
    <source>
        <dbReference type="Proteomes" id="UP000318420"/>
    </source>
</evidence>
<accession>A0A514A1N9</accession>
<evidence type="ECO:0000313" key="1">
    <source>
        <dbReference type="EMBL" id="QDH47156.1"/>
    </source>
</evidence>
<gene>
    <name evidence="1" type="ORF">LAh10_164</name>
</gene>
<proteinExistence type="predicted"/>
<sequence>MKRLGVFIVLLFASMFAMAGGTTKANLDLGSMGWVVDKRTEDGKAYMIRNKGNNGGVIRLGCNVPGGDVSVKYIYRGLNKDFFIIELLTDARLDSYPYTAMYGVKSLNQAAMYKQFAMTDAGFMMTRFAEGAAERFFKSRKDREVYGLPRPIGTELFVGHEQVADYINDVKATCGFTEEPLH</sequence>